<protein>
    <submittedName>
        <fullName evidence="1">Non-specific serine/threonine protein kinase</fullName>
        <ecNumber evidence="1">2.7.11.1</ecNumber>
    </submittedName>
</protein>
<dbReference type="EMBL" id="MNCJ02000319">
    <property type="protein sequence ID" value="KAF5808147.1"/>
    <property type="molecule type" value="Genomic_DNA"/>
</dbReference>
<reference evidence="1" key="3">
    <citation type="submission" date="2020-06" db="EMBL/GenBank/DDBJ databases">
        <title>Helianthus annuus Genome sequencing and assembly Release 2.</title>
        <authorList>
            <person name="Gouzy J."/>
            <person name="Langlade N."/>
            <person name="Munos S."/>
        </authorList>
    </citation>
    <scope>NUCLEOTIDE SEQUENCE</scope>
    <source>
        <tissue evidence="1">Leaves</tissue>
    </source>
</reference>
<accession>A0A251UUY5</accession>
<dbReference type="GO" id="GO:0004674">
    <property type="term" value="F:protein serine/threonine kinase activity"/>
    <property type="evidence" value="ECO:0007669"/>
    <property type="project" value="UniProtKB-KW"/>
</dbReference>
<reference evidence="1 3" key="1">
    <citation type="journal article" date="2017" name="Nature">
        <title>The sunflower genome provides insights into oil metabolism, flowering and Asterid evolution.</title>
        <authorList>
            <person name="Badouin H."/>
            <person name="Gouzy J."/>
            <person name="Grassa C.J."/>
            <person name="Murat F."/>
            <person name="Staton S.E."/>
            <person name="Cottret L."/>
            <person name="Lelandais-Briere C."/>
            <person name="Owens G.L."/>
            <person name="Carrere S."/>
            <person name="Mayjonade B."/>
            <person name="Legrand L."/>
            <person name="Gill N."/>
            <person name="Kane N.C."/>
            <person name="Bowers J.E."/>
            <person name="Hubner S."/>
            <person name="Bellec A."/>
            <person name="Berard A."/>
            <person name="Berges H."/>
            <person name="Blanchet N."/>
            <person name="Boniface M.C."/>
            <person name="Brunel D."/>
            <person name="Catrice O."/>
            <person name="Chaidir N."/>
            <person name="Claudel C."/>
            <person name="Donnadieu C."/>
            <person name="Faraut T."/>
            <person name="Fievet G."/>
            <person name="Helmstetter N."/>
            <person name="King M."/>
            <person name="Knapp S.J."/>
            <person name="Lai Z."/>
            <person name="Le Paslier M.C."/>
            <person name="Lippi Y."/>
            <person name="Lorenzon L."/>
            <person name="Mandel J.R."/>
            <person name="Marage G."/>
            <person name="Marchand G."/>
            <person name="Marquand E."/>
            <person name="Bret-Mestries E."/>
            <person name="Morien E."/>
            <person name="Nambeesan S."/>
            <person name="Nguyen T."/>
            <person name="Pegot-Espagnet P."/>
            <person name="Pouilly N."/>
            <person name="Raftis F."/>
            <person name="Sallet E."/>
            <person name="Schiex T."/>
            <person name="Thomas J."/>
            <person name="Vandecasteele C."/>
            <person name="Vares D."/>
            <person name="Vear F."/>
            <person name="Vautrin S."/>
            <person name="Crespi M."/>
            <person name="Mangin B."/>
            <person name="Burke J.M."/>
            <person name="Salse J."/>
            <person name="Munos S."/>
            <person name="Vincourt P."/>
            <person name="Rieseberg L.H."/>
            <person name="Langlade N.B."/>
        </authorList>
    </citation>
    <scope>NUCLEOTIDE SEQUENCE [LARGE SCALE GENOMIC DNA]</scope>
    <source>
        <strain evidence="3">cv. SF193</strain>
        <tissue evidence="1">Leaves</tissue>
    </source>
</reference>
<keyword evidence="3" id="KW-1185">Reference proteome</keyword>
<reference evidence="2" key="2">
    <citation type="submission" date="2017-02" db="EMBL/GenBank/DDBJ databases">
        <title>Sunflower complete genome.</title>
        <authorList>
            <person name="Langlade N."/>
            <person name="Munos S."/>
        </authorList>
    </citation>
    <scope>NUCLEOTIDE SEQUENCE [LARGE SCALE GENOMIC DNA]</scope>
    <source>
        <tissue evidence="2">Leaves</tissue>
    </source>
</reference>
<organism evidence="2 3">
    <name type="scientific">Helianthus annuus</name>
    <name type="common">Common sunflower</name>
    <dbReference type="NCBI Taxonomy" id="4232"/>
    <lineage>
        <taxon>Eukaryota</taxon>
        <taxon>Viridiplantae</taxon>
        <taxon>Streptophyta</taxon>
        <taxon>Embryophyta</taxon>
        <taxon>Tracheophyta</taxon>
        <taxon>Spermatophyta</taxon>
        <taxon>Magnoliopsida</taxon>
        <taxon>eudicotyledons</taxon>
        <taxon>Gunneridae</taxon>
        <taxon>Pentapetalae</taxon>
        <taxon>asterids</taxon>
        <taxon>campanulids</taxon>
        <taxon>Asterales</taxon>
        <taxon>Asteraceae</taxon>
        <taxon>Asteroideae</taxon>
        <taxon>Heliantheae alliance</taxon>
        <taxon>Heliantheae</taxon>
        <taxon>Helianthus</taxon>
    </lineage>
</organism>
<name>A0A251UUY5_HELAN</name>
<dbReference type="InParanoid" id="A0A251UUY5"/>
<dbReference type="Gene3D" id="1.10.510.10">
    <property type="entry name" value="Transferase(Phosphotransferase) domain 1"/>
    <property type="match status" value="1"/>
</dbReference>
<evidence type="ECO:0000313" key="1">
    <source>
        <dbReference type="EMBL" id="KAF5808147.1"/>
    </source>
</evidence>
<dbReference type="EC" id="2.7.11.1" evidence="1"/>
<dbReference type="Gramene" id="mRNA:HanXRQr2_Chr04g0142121">
    <property type="protein sequence ID" value="CDS:HanXRQr2_Chr04g0142121.1"/>
    <property type="gene ID" value="HanXRQr2_Chr04g0142121"/>
</dbReference>
<keyword evidence="1" id="KW-0808">Transferase</keyword>
<gene>
    <name evidence="2" type="ORF">HannXRQ_Chr04g0096891</name>
    <name evidence="1" type="ORF">HanXRQr2_Chr04g0142121</name>
</gene>
<evidence type="ECO:0000313" key="2">
    <source>
        <dbReference type="EMBL" id="OTG27148.1"/>
    </source>
</evidence>
<sequence>MLLEIIARKPVLHDPAFRGGENLVGWAKRHVAGGNQEMIPDSAIGGQISSKALKKLVKLVEHCVKIVPEPRPVMTAALAMLEEIRALESSGSSWRKKTRAFLDNVFS</sequence>
<keyword evidence="1" id="KW-0723">Serine/threonine-protein kinase</keyword>
<keyword evidence="1" id="KW-0418">Kinase</keyword>
<dbReference type="EMBL" id="CM007893">
    <property type="protein sequence ID" value="OTG27148.1"/>
    <property type="molecule type" value="Genomic_DNA"/>
</dbReference>
<dbReference type="Proteomes" id="UP000215914">
    <property type="component" value="Chromosome 4"/>
</dbReference>
<dbReference type="AlphaFoldDB" id="A0A251UUY5"/>
<evidence type="ECO:0000313" key="3">
    <source>
        <dbReference type="Proteomes" id="UP000215914"/>
    </source>
</evidence>
<proteinExistence type="predicted"/>